<dbReference type="InterPro" id="IPR014922">
    <property type="entry name" value="YdhG-like"/>
</dbReference>
<reference evidence="2" key="1">
    <citation type="submission" date="2023-06" db="EMBL/GenBank/DDBJ databases">
        <title>Genomic of Agaribacillus aureum.</title>
        <authorList>
            <person name="Wang G."/>
        </authorList>
    </citation>
    <scope>NUCLEOTIDE SEQUENCE</scope>
    <source>
        <strain evidence="2">BMA12</strain>
    </source>
</reference>
<proteinExistence type="predicted"/>
<keyword evidence="3" id="KW-1185">Reference proteome</keyword>
<name>A0ABT8LI47_9BACT</name>
<dbReference type="RefSeq" id="WP_346762804.1">
    <property type="nucleotide sequence ID" value="NZ_JAUJEB010000017.1"/>
</dbReference>
<gene>
    <name evidence="2" type="ORF">QQ020_35680</name>
</gene>
<feature type="domain" description="YdhG-like" evidence="1">
    <location>
        <begin position="32"/>
        <end position="124"/>
    </location>
</feature>
<sequence>MKPTTSNVVEFIKSIQNETRQKDGLVVMEMMNKITKTDPVKWGPSIIGFGSYVHKYESGRETKLPLASFSPRKQHLVFYVLNGFENQEALLNDLGKHKTGNICLYVNKLSDVNLEILERIITSAYNKNKRYAK</sequence>
<dbReference type="Proteomes" id="UP001172083">
    <property type="component" value="Unassembled WGS sequence"/>
</dbReference>
<dbReference type="Pfam" id="PF08818">
    <property type="entry name" value="DUF1801"/>
    <property type="match status" value="1"/>
</dbReference>
<comment type="caution">
    <text evidence="2">The sequence shown here is derived from an EMBL/GenBank/DDBJ whole genome shotgun (WGS) entry which is preliminary data.</text>
</comment>
<evidence type="ECO:0000313" key="3">
    <source>
        <dbReference type="Proteomes" id="UP001172083"/>
    </source>
</evidence>
<evidence type="ECO:0000313" key="2">
    <source>
        <dbReference type="EMBL" id="MDN5217468.1"/>
    </source>
</evidence>
<accession>A0ABT8LI47</accession>
<dbReference type="EMBL" id="JAUJEB010000017">
    <property type="protein sequence ID" value="MDN5217468.1"/>
    <property type="molecule type" value="Genomic_DNA"/>
</dbReference>
<evidence type="ECO:0000259" key="1">
    <source>
        <dbReference type="Pfam" id="PF08818"/>
    </source>
</evidence>
<protein>
    <submittedName>
        <fullName evidence="2">DUF1801 domain-containing protein</fullName>
    </submittedName>
</protein>
<organism evidence="2 3">
    <name type="scientific">Agaribacillus aureus</name>
    <dbReference type="NCBI Taxonomy" id="3051825"/>
    <lineage>
        <taxon>Bacteria</taxon>
        <taxon>Pseudomonadati</taxon>
        <taxon>Bacteroidota</taxon>
        <taxon>Cytophagia</taxon>
        <taxon>Cytophagales</taxon>
        <taxon>Splendidivirgaceae</taxon>
        <taxon>Agaribacillus</taxon>
    </lineage>
</organism>